<dbReference type="STRING" id="1798553.A3H70_02215"/>
<dbReference type="Gene3D" id="3.90.1310.10">
    <property type="entry name" value="Penicillin-binding protein 2a (Domain 2)"/>
    <property type="match status" value="1"/>
</dbReference>
<dbReference type="EMBL" id="MHKO01000033">
    <property type="protein sequence ID" value="OGY91936.1"/>
    <property type="molecule type" value="Genomic_DNA"/>
</dbReference>
<reference evidence="6 7" key="1">
    <citation type="journal article" date="2016" name="Nat. Commun.">
        <title>Thousands of microbial genomes shed light on interconnected biogeochemical processes in an aquifer system.</title>
        <authorList>
            <person name="Anantharaman K."/>
            <person name="Brown C.T."/>
            <person name="Hug L.A."/>
            <person name="Sharon I."/>
            <person name="Castelle C.J."/>
            <person name="Probst A.J."/>
            <person name="Thomas B.C."/>
            <person name="Singh A."/>
            <person name="Wilkins M.J."/>
            <person name="Karaoz U."/>
            <person name="Brodie E.L."/>
            <person name="Williams K.H."/>
            <person name="Hubbard S.S."/>
            <person name="Banfield J.F."/>
        </authorList>
    </citation>
    <scope>NUCLEOTIDE SEQUENCE [LARGE SCALE GENOMIC DNA]</scope>
</reference>
<keyword evidence="2 3" id="KW-0472">Membrane</keyword>
<evidence type="ECO:0000259" key="5">
    <source>
        <dbReference type="Pfam" id="PF03717"/>
    </source>
</evidence>
<dbReference type="InterPro" id="IPR050515">
    <property type="entry name" value="Beta-lactam/transpept"/>
</dbReference>
<dbReference type="InterPro" id="IPR001460">
    <property type="entry name" value="PCN-bd_Tpept"/>
</dbReference>
<evidence type="ECO:0000256" key="3">
    <source>
        <dbReference type="SAM" id="Phobius"/>
    </source>
</evidence>
<dbReference type="PANTHER" id="PTHR30627:SF1">
    <property type="entry name" value="PEPTIDOGLYCAN D,D-TRANSPEPTIDASE FTSI"/>
    <property type="match status" value="1"/>
</dbReference>
<dbReference type="PANTHER" id="PTHR30627">
    <property type="entry name" value="PEPTIDOGLYCAN D,D-TRANSPEPTIDASE"/>
    <property type="match status" value="1"/>
</dbReference>
<dbReference type="SUPFAM" id="SSF56519">
    <property type="entry name" value="Penicillin binding protein dimerisation domain"/>
    <property type="match status" value="1"/>
</dbReference>
<dbReference type="AlphaFoldDB" id="A0A1G2BSS5"/>
<organism evidence="6 7">
    <name type="scientific">Candidatus Komeilibacteria bacterium RIFCSPLOWO2_02_FULL_48_11</name>
    <dbReference type="NCBI Taxonomy" id="1798553"/>
    <lineage>
        <taxon>Bacteria</taxon>
        <taxon>Candidatus Komeiliibacteriota</taxon>
    </lineage>
</organism>
<feature type="transmembrane region" description="Helical" evidence="3">
    <location>
        <begin position="21"/>
        <end position="40"/>
    </location>
</feature>
<dbReference type="GO" id="GO:0071555">
    <property type="term" value="P:cell wall organization"/>
    <property type="evidence" value="ECO:0007669"/>
    <property type="project" value="TreeGrafter"/>
</dbReference>
<dbReference type="Pfam" id="PF00905">
    <property type="entry name" value="Transpeptidase"/>
    <property type="match status" value="1"/>
</dbReference>
<keyword evidence="3" id="KW-1133">Transmembrane helix</keyword>
<dbReference type="Gene3D" id="3.30.450.330">
    <property type="match status" value="1"/>
</dbReference>
<dbReference type="GO" id="GO:0005886">
    <property type="term" value="C:plasma membrane"/>
    <property type="evidence" value="ECO:0007669"/>
    <property type="project" value="TreeGrafter"/>
</dbReference>
<protein>
    <recommendedName>
        <fullName evidence="8">Penicillin-binding protein transpeptidase domain-containing protein</fullName>
    </recommendedName>
</protein>
<dbReference type="InterPro" id="IPR012338">
    <property type="entry name" value="Beta-lactam/transpept-like"/>
</dbReference>
<dbReference type="InterPro" id="IPR036138">
    <property type="entry name" value="PBP_dimer_sf"/>
</dbReference>
<feature type="domain" description="Penicillin-binding protein transpeptidase" evidence="4">
    <location>
        <begin position="262"/>
        <end position="562"/>
    </location>
</feature>
<evidence type="ECO:0000313" key="7">
    <source>
        <dbReference type="Proteomes" id="UP000178109"/>
    </source>
</evidence>
<evidence type="ECO:0008006" key="8">
    <source>
        <dbReference type="Google" id="ProtNLM"/>
    </source>
</evidence>
<feature type="domain" description="Penicillin-binding protein dimerisation" evidence="5">
    <location>
        <begin position="59"/>
        <end position="217"/>
    </location>
</feature>
<dbReference type="Proteomes" id="UP000178109">
    <property type="component" value="Unassembled WGS sequence"/>
</dbReference>
<comment type="caution">
    <text evidence="6">The sequence shown here is derived from an EMBL/GenBank/DDBJ whole genome shotgun (WGS) entry which is preliminary data.</text>
</comment>
<evidence type="ECO:0000256" key="2">
    <source>
        <dbReference type="ARBA" id="ARBA00023136"/>
    </source>
</evidence>
<evidence type="ECO:0000259" key="4">
    <source>
        <dbReference type="Pfam" id="PF00905"/>
    </source>
</evidence>
<name>A0A1G2BSS5_9BACT</name>
<evidence type="ECO:0000256" key="1">
    <source>
        <dbReference type="ARBA" id="ARBA00004370"/>
    </source>
</evidence>
<sequence>MRRSVLKVKSVIDSRLQYLAIGLFLFGVILVFKLASLQLWSGSDLRQMALKQYSTVRELPAERGKIFYSERKSSELYPLATNRVYNHLFAVPRDINNASTTFEKLWPIISPYGISEETLKTRLTKENDIYEPLVHKLIDKELALIADLKLEGISSERETWRFYPEGTTLAHVLGFVGINNEKRQGQYGLEGSFEDELAGKDGRVEGDVDITGRLIQTGNLKRVEPASGVDLVLTIDRIIQTYACQKLTEQAEKLGADGGDLIVLDPGTGAIIVMCSTPAFDPNDYRKAQDISVYLNPSMALAYEPGSVFKAITMAAAIDSGQVNPETTYTDTGEVRFGSYTIKNSDDKAHGLTSMVGVLENSLNTGAIFAEQQLGNDDFLKYVKKFGFGKITGLDLGHETGGNINPLSKGKDLNFATASFGQGITVTPLQMTVAYAALANGGKLMKPYIVKEKRRGDSIIETTKAEVVGEPISLRASTILSGMLVSVVRHGHAKRAAVPGYRIGAKTGTAQVAEGGSYGSKYIHTAVGYGPIDNPAFAMLIKLNDPKAGQFAESTVVPVFGQVAKFILQYYEIPPDEE</sequence>
<dbReference type="SUPFAM" id="SSF56601">
    <property type="entry name" value="beta-lactamase/transpeptidase-like"/>
    <property type="match status" value="1"/>
</dbReference>
<evidence type="ECO:0000313" key="6">
    <source>
        <dbReference type="EMBL" id="OGY91936.1"/>
    </source>
</evidence>
<keyword evidence="3" id="KW-0812">Transmembrane</keyword>
<dbReference type="Pfam" id="PF03717">
    <property type="entry name" value="PBP_dimer"/>
    <property type="match status" value="1"/>
</dbReference>
<dbReference type="GO" id="GO:0008658">
    <property type="term" value="F:penicillin binding"/>
    <property type="evidence" value="ECO:0007669"/>
    <property type="project" value="InterPro"/>
</dbReference>
<dbReference type="InterPro" id="IPR005311">
    <property type="entry name" value="PBP_dimer"/>
</dbReference>
<comment type="subcellular location">
    <subcellularLocation>
        <location evidence="1">Membrane</location>
    </subcellularLocation>
</comment>
<accession>A0A1G2BSS5</accession>
<proteinExistence type="predicted"/>
<gene>
    <name evidence="6" type="ORF">A3H70_02215</name>
</gene>
<dbReference type="Gene3D" id="3.40.710.10">
    <property type="entry name" value="DD-peptidase/beta-lactamase superfamily"/>
    <property type="match status" value="1"/>
</dbReference>